<proteinExistence type="predicted"/>
<gene>
    <name evidence="1" type="ORF">M9H77_13857</name>
</gene>
<comment type="caution">
    <text evidence="1">The sequence shown here is derived from an EMBL/GenBank/DDBJ whole genome shotgun (WGS) entry which is preliminary data.</text>
</comment>
<evidence type="ECO:0000313" key="1">
    <source>
        <dbReference type="EMBL" id="KAI5673493.1"/>
    </source>
</evidence>
<reference evidence="2" key="1">
    <citation type="journal article" date="2023" name="Nat. Plants">
        <title>Single-cell RNA sequencing provides a high-resolution roadmap for understanding the multicellular compartmentation of specialized metabolism.</title>
        <authorList>
            <person name="Sun S."/>
            <person name="Shen X."/>
            <person name="Li Y."/>
            <person name="Li Y."/>
            <person name="Wang S."/>
            <person name="Li R."/>
            <person name="Zhang H."/>
            <person name="Shen G."/>
            <person name="Guo B."/>
            <person name="Wei J."/>
            <person name="Xu J."/>
            <person name="St-Pierre B."/>
            <person name="Chen S."/>
            <person name="Sun C."/>
        </authorList>
    </citation>
    <scope>NUCLEOTIDE SEQUENCE [LARGE SCALE GENOMIC DNA]</scope>
</reference>
<organism evidence="1 2">
    <name type="scientific">Catharanthus roseus</name>
    <name type="common">Madagascar periwinkle</name>
    <name type="synonym">Vinca rosea</name>
    <dbReference type="NCBI Taxonomy" id="4058"/>
    <lineage>
        <taxon>Eukaryota</taxon>
        <taxon>Viridiplantae</taxon>
        <taxon>Streptophyta</taxon>
        <taxon>Embryophyta</taxon>
        <taxon>Tracheophyta</taxon>
        <taxon>Spermatophyta</taxon>
        <taxon>Magnoliopsida</taxon>
        <taxon>eudicotyledons</taxon>
        <taxon>Gunneridae</taxon>
        <taxon>Pentapetalae</taxon>
        <taxon>asterids</taxon>
        <taxon>lamiids</taxon>
        <taxon>Gentianales</taxon>
        <taxon>Apocynaceae</taxon>
        <taxon>Rauvolfioideae</taxon>
        <taxon>Vinceae</taxon>
        <taxon>Catharanthinae</taxon>
        <taxon>Catharanthus</taxon>
    </lineage>
</organism>
<dbReference type="Proteomes" id="UP001060085">
    <property type="component" value="Linkage Group LG03"/>
</dbReference>
<dbReference type="EMBL" id="CM044703">
    <property type="protein sequence ID" value="KAI5673493.1"/>
    <property type="molecule type" value="Genomic_DNA"/>
</dbReference>
<accession>A0ACC0BLK4</accession>
<sequence length="188" mass="21400">MDSEICYLTDLLHQISTGSISKAREMCPLAKGVLSPVLPEDLCVTLTSTPEVAVTKGMKKTNSTERDKSHWEHNVVGDGNCGYRVVEDFVFSDEHQWPKVRRRMLYELEHVMNMYLSLLGPAECVHELVHRTLWQDGPAPYRCMMSVRYLLYTSNGFIIVANESAIRQIRIMRGLKIGTRGGLEIEIK</sequence>
<evidence type="ECO:0000313" key="2">
    <source>
        <dbReference type="Proteomes" id="UP001060085"/>
    </source>
</evidence>
<protein>
    <submittedName>
        <fullName evidence="1">Uncharacterized protein</fullName>
    </submittedName>
</protein>
<name>A0ACC0BLK4_CATRO</name>
<keyword evidence="2" id="KW-1185">Reference proteome</keyword>